<dbReference type="GO" id="GO:0008761">
    <property type="term" value="F:UDP-N-acetylglucosamine 2-epimerase activity"/>
    <property type="evidence" value="ECO:0007669"/>
    <property type="project" value="UniProtKB-EC"/>
</dbReference>
<gene>
    <name evidence="7" type="primary">wecB</name>
    <name evidence="7" type="ORF">ACFORL_12675</name>
</gene>
<keyword evidence="8" id="KW-1185">Reference proteome</keyword>
<dbReference type="NCBIfam" id="TIGR00236">
    <property type="entry name" value="wecB"/>
    <property type="match status" value="1"/>
</dbReference>
<dbReference type="SUPFAM" id="SSF53756">
    <property type="entry name" value="UDP-Glycosyltransferase/glycogen phosphorylase"/>
    <property type="match status" value="1"/>
</dbReference>
<evidence type="ECO:0000256" key="5">
    <source>
        <dbReference type="RuleBase" id="RU003513"/>
    </source>
</evidence>
<dbReference type="Gene3D" id="3.40.50.2000">
    <property type="entry name" value="Glycogen Phosphorylase B"/>
    <property type="match status" value="2"/>
</dbReference>
<comment type="caution">
    <text evidence="7">The sequence shown here is derived from an EMBL/GenBank/DDBJ whole genome shotgun (WGS) entry which is preliminary data.</text>
</comment>
<evidence type="ECO:0000256" key="4">
    <source>
        <dbReference type="ARBA" id="ARBA00038858"/>
    </source>
</evidence>
<accession>A0ABV8CIW8</accession>
<name>A0ABV8CIW8_9GAMM</name>
<reference evidence="8" key="1">
    <citation type="journal article" date="2019" name="Int. J. Syst. Evol. Microbiol.">
        <title>The Global Catalogue of Microorganisms (GCM) 10K type strain sequencing project: providing services to taxonomists for standard genome sequencing and annotation.</title>
        <authorList>
            <consortium name="The Broad Institute Genomics Platform"/>
            <consortium name="The Broad Institute Genome Sequencing Center for Infectious Disease"/>
            <person name="Wu L."/>
            <person name="Ma J."/>
        </authorList>
    </citation>
    <scope>NUCLEOTIDE SEQUENCE [LARGE SCALE GENOMIC DNA]</scope>
    <source>
        <strain evidence="8">CCUG 59858</strain>
    </source>
</reference>
<keyword evidence="1 5" id="KW-0413">Isomerase</keyword>
<dbReference type="PANTHER" id="PTHR43174">
    <property type="entry name" value="UDP-N-ACETYLGLUCOSAMINE 2-EPIMERASE"/>
    <property type="match status" value="1"/>
</dbReference>
<protein>
    <recommendedName>
        <fullName evidence="4">UDP-N-acetylglucosamine 2-epimerase (non-hydrolyzing)</fullName>
        <ecNumber evidence="4">5.1.3.14</ecNumber>
    </recommendedName>
</protein>
<dbReference type="InterPro" id="IPR003331">
    <property type="entry name" value="UDP_GlcNAc_Epimerase_2_dom"/>
</dbReference>
<evidence type="ECO:0000313" key="8">
    <source>
        <dbReference type="Proteomes" id="UP001595758"/>
    </source>
</evidence>
<feature type="domain" description="UDP-N-acetylglucosamine 2-epimerase" evidence="6">
    <location>
        <begin position="28"/>
        <end position="365"/>
    </location>
</feature>
<evidence type="ECO:0000256" key="1">
    <source>
        <dbReference type="ARBA" id="ARBA00023235"/>
    </source>
</evidence>
<dbReference type="EMBL" id="JBHSAB010000031">
    <property type="protein sequence ID" value="MFC3909924.1"/>
    <property type="molecule type" value="Genomic_DNA"/>
</dbReference>
<dbReference type="PANTHER" id="PTHR43174:SF2">
    <property type="entry name" value="UDP-N-ACETYLGLUCOSAMINE 2-EPIMERASE"/>
    <property type="match status" value="1"/>
</dbReference>
<evidence type="ECO:0000259" key="6">
    <source>
        <dbReference type="Pfam" id="PF02350"/>
    </source>
</evidence>
<dbReference type="Pfam" id="PF02350">
    <property type="entry name" value="Epimerase_2"/>
    <property type="match status" value="1"/>
</dbReference>
<dbReference type="EC" id="5.1.3.14" evidence="4"/>
<organism evidence="7 8">
    <name type="scientific">Legionella dresdenensis</name>
    <dbReference type="NCBI Taxonomy" id="450200"/>
    <lineage>
        <taxon>Bacteria</taxon>
        <taxon>Pseudomonadati</taxon>
        <taxon>Pseudomonadota</taxon>
        <taxon>Gammaproteobacteria</taxon>
        <taxon>Legionellales</taxon>
        <taxon>Legionellaceae</taxon>
        <taxon>Legionella</taxon>
    </lineage>
</organism>
<comment type="similarity">
    <text evidence="3 5">Belongs to the UDP-N-acetylglucosamine 2-epimerase family.</text>
</comment>
<dbReference type="InterPro" id="IPR029767">
    <property type="entry name" value="WecB-like"/>
</dbReference>
<dbReference type="CDD" id="cd03786">
    <property type="entry name" value="GTB_UDP-GlcNAc_2-Epimerase"/>
    <property type="match status" value="1"/>
</dbReference>
<proteinExistence type="inferred from homology"/>
<dbReference type="Proteomes" id="UP001595758">
    <property type="component" value="Unassembled WGS sequence"/>
</dbReference>
<comment type="catalytic activity">
    <reaction evidence="2">
        <text>UDP-N-acetyl-alpha-D-glucosamine = UDP-N-acetyl-alpha-D-mannosamine</text>
        <dbReference type="Rhea" id="RHEA:17213"/>
        <dbReference type="ChEBI" id="CHEBI:57705"/>
        <dbReference type="ChEBI" id="CHEBI:68623"/>
        <dbReference type="EC" id="5.1.3.14"/>
    </reaction>
</comment>
<sequence>MTNKKRLTIGCVIGTRPELIKMAAIIHQLKASDWAEVLIINTAQHRHLLDDMLDLFELHPDIDLDCMTENQSLGQLTGILCHKLDQLFNQHSIDALLAVGDTTTVMVCSLIAFYHRIPFGHIESGLRTYNRHEPFPEEINRVLTAPLATWHFAPTLAEQENLRRENIPADNILVTGNPVIDALYWILKHKPAHDILSECSEIIVVTAHRRENIGRNLQNISQAILTLSEKFPAIHFVLPVHPNPNVQKTILSVLGNHAHIHLLAPLKYDQFAHLMNRATLIMTDSGGIQEEAPALGKPVVVLRNTTERPAVISAGVGILAGTDPARIVDIVSQLLTDKKLYASMSQGLSPYGDGHAAQRITAYLKQSLYC</sequence>
<dbReference type="RefSeq" id="WP_382344590.1">
    <property type="nucleotide sequence ID" value="NZ_JBHSAB010000031.1"/>
</dbReference>
<evidence type="ECO:0000256" key="2">
    <source>
        <dbReference type="ARBA" id="ARBA00036080"/>
    </source>
</evidence>
<evidence type="ECO:0000256" key="3">
    <source>
        <dbReference type="ARBA" id="ARBA00038209"/>
    </source>
</evidence>
<evidence type="ECO:0000313" key="7">
    <source>
        <dbReference type="EMBL" id="MFC3909924.1"/>
    </source>
</evidence>